<gene>
    <name evidence="15" type="ORF">EUX98_g4897</name>
</gene>
<comment type="similarity">
    <text evidence="4 14">Belongs to the cytochrome P450 family.</text>
</comment>
<dbReference type="EMBL" id="SGPM01000130">
    <property type="protein sequence ID" value="THH29298.1"/>
    <property type="molecule type" value="Genomic_DNA"/>
</dbReference>
<dbReference type="GO" id="GO:0020037">
    <property type="term" value="F:heme binding"/>
    <property type="evidence" value="ECO:0007669"/>
    <property type="project" value="InterPro"/>
</dbReference>
<evidence type="ECO:0000256" key="14">
    <source>
        <dbReference type="RuleBase" id="RU000461"/>
    </source>
</evidence>
<keyword evidence="10 13" id="KW-0408">Iron</keyword>
<sequence length="346" mass="38980">MTRFTQALILDIAYGHQVNTDDDALVKLGESTTHNIALAGSPGSMLVDFFPFLRYYPAWLPGSAWKKHIDYTATMVKKMQAVPYNTVKSSLVCLHLALCLTLIECYLTGDETARYAENEKDIRGAATSLYTVASQIASAMQVFILAMLLHPNVRVKAREEMDRVVGSGRLPELYDRENLPYLNSIIKETYRWHPAVPLGIPHSTNQEDEYNGYTIPNNSMVIGNLWGMSRDEDVYSDPETFLPERFMNTNDALDPKGFVFGFGRRLCPGREFADACIFMVLSNIVATMDFFRAKDEYGNEIAPQATFTNVLASRPERLDCVLKPRTQQAQDLILLQDTDDATFSVQ</sequence>
<evidence type="ECO:0000256" key="13">
    <source>
        <dbReference type="PIRSR" id="PIRSR602401-1"/>
    </source>
</evidence>
<keyword evidence="6" id="KW-0812">Transmembrane</keyword>
<evidence type="ECO:0000256" key="6">
    <source>
        <dbReference type="ARBA" id="ARBA00022692"/>
    </source>
</evidence>
<proteinExistence type="inferred from homology"/>
<dbReference type="GO" id="GO:0016020">
    <property type="term" value="C:membrane"/>
    <property type="evidence" value="ECO:0007669"/>
    <property type="project" value="UniProtKB-SubCell"/>
</dbReference>
<organism evidence="15 16">
    <name type="scientific">Antrodiella citrinella</name>
    <dbReference type="NCBI Taxonomy" id="2447956"/>
    <lineage>
        <taxon>Eukaryota</taxon>
        <taxon>Fungi</taxon>
        <taxon>Dikarya</taxon>
        <taxon>Basidiomycota</taxon>
        <taxon>Agaricomycotina</taxon>
        <taxon>Agaricomycetes</taxon>
        <taxon>Polyporales</taxon>
        <taxon>Steccherinaceae</taxon>
        <taxon>Antrodiella</taxon>
    </lineage>
</organism>
<reference evidence="15 16" key="1">
    <citation type="submission" date="2019-02" db="EMBL/GenBank/DDBJ databases">
        <title>Genome sequencing of the rare red list fungi Antrodiella citrinella (Flaviporus citrinellus).</title>
        <authorList>
            <person name="Buettner E."/>
            <person name="Kellner H."/>
        </authorList>
    </citation>
    <scope>NUCLEOTIDE SEQUENCE [LARGE SCALE GENOMIC DNA]</scope>
    <source>
        <strain evidence="15 16">DSM 108506</strain>
    </source>
</reference>
<evidence type="ECO:0000256" key="3">
    <source>
        <dbReference type="ARBA" id="ARBA00005179"/>
    </source>
</evidence>
<dbReference type="SUPFAM" id="SSF48264">
    <property type="entry name" value="Cytochrome P450"/>
    <property type="match status" value="1"/>
</dbReference>
<evidence type="ECO:0000256" key="2">
    <source>
        <dbReference type="ARBA" id="ARBA00004370"/>
    </source>
</evidence>
<evidence type="ECO:0000256" key="10">
    <source>
        <dbReference type="ARBA" id="ARBA00023004"/>
    </source>
</evidence>
<evidence type="ECO:0000313" key="15">
    <source>
        <dbReference type="EMBL" id="THH29298.1"/>
    </source>
</evidence>
<evidence type="ECO:0000256" key="11">
    <source>
        <dbReference type="ARBA" id="ARBA00023033"/>
    </source>
</evidence>
<dbReference type="GO" id="GO:0016705">
    <property type="term" value="F:oxidoreductase activity, acting on paired donors, with incorporation or reduction of molecular oxygen"/>
    <property type="evidence" value="ECO:0007669"/>
    <property type="project" value="InterPro"/>
</dbReference>
<dbReference type="AlphaFoldDB" id="A0A4S4MVB8"/>
<comment type="pathway">
    <text evidence="3">Secondary metabolite biosynthesis.</text>
</comment>
<dbReference type="OrthoDB" id="3255500at2759"/>
<comment type="subcellular location">
    <subcellularLocation>
        <location evidence="2">Membrane</location>
    </subcellularLocation>
</comment>
<dbReference type="InterPro" id="IPR036396">
    <property type="entry name" value="Cyt_P450_sf"/>
</dbReference>
<dbReference type="InterPro" id="IPR050364">
    <property type="entry name" value="Cytochrome_P450_fung"/>
</dbReference>
<accession>A0A4S4MVB8</accession>
<dbReference type="Proteomes" id="UP000308730">
    <property type="component" value="Unassembled WGS sequence"/>
</dbReference>
<dbReference type="Gene3D" id="1.10.630.10">
    <property type="entry name" value="Cytochrome P450"/>
    <property type="match status" value="1"/>
</dbReference>
<dbReference type="Pfam" id="PF00067">
    <property type="entry name" value="p450"/>
    <property type="match status" value="1"/>
</dbReference>
<dbReference type="PROSITE" id="PS00086">
    <property type="entry name" value="CYTOCHROME_P450"/>
    <property type="match status" value="1"/>
</dbReference>
<evidence type="ECO:0000256" key="5">
    <source>
        <dbReference type="ARBA" id="ARBA00022617"/>
    </source>
</evidence>
<evidence type="ECO:0008006" key="17">
    <source>
        <dbReference type="Google" id="ProtNLM"/>
    </source>
</evidence>
<evidence type="ECO:0000256" key="7">
    <source>
        <dbReference type="ARBA" id="ARBA00022723"/>
    </source>
</evidence>
<dbReference type="GO" id="GO:0004497">
    <property type="term" value="F:monooxygenase activity"/>
    <property type="evidence" value="ECO:0007669"/>
    <property type="project" value="UniProtKB-KW"/>
</dbReference>
<keyword evidence="5 13" id="KW-0349">Heme</keyword>
<evidence type="ECO:0000256" key="4">
    <source>
        <dbReference type="ARBA" id="ARBA00010617"/>
    </source>
</evidence>
<feature type="binding site" description="axial binding residue" evidence="13">
    <location>
        <position position="267"/>
    </location>
    <ligand>
        <name>heme</name>
        <dbReference type="ChEBI" id="CHEBI:30413"/>
    </ligand>
    <ligandPart>
        <name>Fe</name>
        <dbReference type="ChEBI" id="CHEBI:18248"/>
    </ligandPart>
</feature>
<keyword evidence="16" id="KW-1185">Reference proteome</keyword>
<keyword evidence="8" id="KW-1133">Transmembrane helix</keyword>
<keyword evidence="7 13" id="KW-0479">Metal-binding</keyword>
<evidence type="ECO:0000256" key="12">
    <source>
        <dbReference type="ARBA" id="ARBA00023136"/>
    </source>
</evidence>
<comment type="caution">
    <text evidence="15">The sequence shown here is derived from an EMBL/GenBank/DDBJ whole genome shotgun (WGS) entry which is preliminary data.</text>
</comment>
<dbReference type="PRINTS" id="PR00385">
    <property type="entry name" value="P450"/>
</dbReference>
<name>A0A4S4MVB8_9APHY</name>
<dbReference type="InterPro" id="IPR017972">
    <property type="entry name" value="Cyt_P450_CS"/>
</dbReference>
<keyword evidence="11 14" id="KW-0503">Monooxygenase</keyword>
<dbReference type="InterPro" id="IPR002401">
    <property type="entry name" value="Cyt_P450_E_grp-I"/>
</dbReference>
<evidence type="ECO:0000256" key="8">
    <source>
        <dbReference type="ARBA" id="ARBA00022989"/>
    </source>
</evidence>
<evidence type="ECO:0000256" key="1">
    <source>
        <dbReference type="ARBA" id="ARBA00001971"/>
    </source>
</evidence>
<evidence type="ECO:0000313" key="16">
    <source>
        <dbReference type="Proteomes" id="UP000308730"/>
    </source>
</evidence>
<dbReference type="PANTHER" id="PTHR46300:SF2">
    <property type="entry name" value="CYTOCHROME P450 MONOOXYGENASE ALNH-RELATED"/>
    <property type="match status" value="1"/>
</dbReference>
<dbReference type="GO" id="GO:0005506">
    <property type="term" value="F:iron ion binding"/>
    <property type="evidence" value="ECO:0007669"/>
    <property type="project" value="InterPro"/>
</dbReference>
<keyword evidence="12" id="KW-0472">Membrane</keyword>
<evidence type="ECO:0000256" key="9">
    <source>
        <dbReference type="ARBA" id="ARBA00023002"/>
    </source>
</evidence>
<dbReference type="PRINTS" id="PR00463">
    <property type="entry name" value="EP450I"/>
</dbReference>
<comment type="cofactor">
    <cofactor evidence="1 13">
        <name>heme</name>
        <dbReference type="ChEBI" id="CHEBI:30413"/>
    </cofactor>
</comment>
<dbReference type="PANTHER" id="PTHR46300">
    <property type="entry name" value="P450, PUTATIVE (EUROFUNG)-RELATED-RELATED"/>
    <property type="match status" value="1"/>
</dbReference>
<dbReference type="InterPro" id="IPR001128">
    <property type="entry name" value="Cyt_P450"/>
</dbReference>
<protein>
    <recommendedName>
        <fullName evidence="17">O-methylsterigmatocystin oxidoreductase</fullName>
    </recommendedName>
</protein>
<keyword evidence="9 14" id="KW-0560">Oxidoreductase</keyword>